<reference evidence="3 4" key="2">
    <citation type="submission" date="2019-01" db="EMBL/GenBank/DDBJ databases">
        <title>Tautonia sociabilis, a novel thermotolerant planctomycete of Isosphaeraceae family, isolated from a 4000 m deep subterranean habitat.</title>
        <authorList>
            <person name="Kovaleva O.L."/>
            <person name="Elcheninov A.G."/>
            <person name="Van Heerden E."/>
            <person name="Toshchakov S.V."/>
            <person name="Novikov A."/>
            <person name="Bonch-Osmolovskaya E.A."/>
            <person name="Kublanov I.V."/>
        </authorList>
    </citation>
    <scope>NUCLEOTIDE SEQUENCE [LARGE SCALE GENOMIC DNA]</scope>
    <source>
        <strain evidence="3 4">GM2012</strain>
    </source>
</reference>
<evidence type="ECO:0000259" key="2">
    <source>
        <dbReference type="Pfam" id="PF07638"/>
    </source>
</evidence>
<dbReference type="InterPro" id="IPR013324">
    <property type="entry name" value="RNA_pol_sigma_r3/r4-like"/>
</dbReference>
<evidence type="ECO:0000313" key="3">
    <source>
        <dbReference type="EMBL" id="RUL83308.1"/>
    </source>
</evidence>
<sequence length="186" mass="20317">MGQEPDQTRASPSGSSPEGPRAASDLIPLVYDELRRLAALRLAQTPAGPSLQATALVHEAYLRLVGDGTGPLWDGRGHFFAAAAEAMRRILVENARRKRRLKRGGGFRRVDLQEPPALDPDEHLLALDDAIDRLSAEDPVAAKVVELRQFAGLGHEEVAAVLGITVDLARKKWTYARAWLRDDLGD</sequence>
<dbReference type="GO" id="GO:0003700">
    <property type="term" value="F:DNA-binding transcription factor activity"/>
    <property type="evidence" value="ECO:0007669"/>
    <property type="project" value="InterPro"/>
</dbReference>
<dbReference type="InterPro" id="IPR036388">
    <property type="entry name" value="WH-like_DNA-bd_sf"/>
</dbReference>
<dbReference type="EMBL" id="RYZH01000062">
    <property type="protein sequence ID" value="RUL83308.1"/>
    <property type="molecule type" value="Genomic_DNA"/>
</dbReference>
<dbReference type="InterPro" id="IPR011517">
    <property type="entry name" value="RNA_pol_sigma70_ECF-like"/>
</dbReference>
<evidence type="ECO:0000256" key="1">
    <source>
        <dbReference type="SAM" id="MobiDB-lite"/>
    </source>
</evidence>
<dbReference type="SUPFAM" id="SSF88659">
    <property type="entry name" value="Sigma3 and sigma4 domains of RNA polymerase sigma factors"/>
    <property type="match status" value="1"/>
</dbReference>
<dbReference type="Pfam" id="PF07638">
    <property type="entry name" value="Sigma70_ECF"/>
    <property type="match status" value="1"/>
</dbReference>
<feature type="region of interest" description="Disordered" evidence="1">
    <location>
        <begin position="1"/>
        <end position="23"/>
    </location>
</feature>
<dbReference type="GO" id="GO:0006352">
    <property type="term" value="P:DNA-templated transcription initiation"/>
    <property type="evidence" value="ECO:0007669"/>
    <property type="project" value="InterPro"/>
</dbReference>
<dbReference type="Gene3D" id="1.10.10.10">
    <property type="entry name" value="Winged helix-like DNA-binding domain superfamily/Winged helix DNA-binding domain"/>
    <property type="match status" value="1"/>
</dbReference>
<organism evidence="3 4">
    <name type="scientific">Tautonia sociabilis</name>
    <dbReference type="NCBI Taxonomy" id="2080755"/>
    <lineage>
        <taxon>Bacteria</taxon>
        <taxon>Pseudomonadati</taxon>
        <taxon>Planctomycetota</taxon>
        <taxon>Planctomycetia</taxon>
        <taxon>Isosphaerales</taxon>
        <taxon>Isosphaeraceae</taxon>
        <taxon>Tautonia</taxon>
    </lineage>
</organism>
<dbReference type="NCBIfam" id="TIGR02999">
    <property type="entry name" value="Sig-70_X6"/>
    <property type="match status" value="1"/>
</dbReference>
<reference evidence="3 4" key="1">
    <citation type="submission" date="2018-12" db="EMBL/GenBank/DDBJ databases">
        <authorList>
            <person name="Toschakov S.V."/>
        </authorList>
    </citation>
    <scope>NUCLEOTIDE SEQUENCE [LARGE SCALE GENOMIC DNA]</scope>
    <source>
        <strain evidence="3 4">GM2012</strain>
    </source>
</reference>
<gene>
    <name evidence="3" type="ORF">TsocGM_22425</name>
</gene>
<dbReference type="InterPro" id="IPR014284">
    <property type="entry name" value="RNA_pol_sigma-70_dom"/>
</dbReference>
<protein>
    <submittedName>
        <fullName evidence="3">Sigma-70 family RNA polymerase sigma factor</fullName>
    </submittedName>
</protein>
<dbReference type="NCBIfam" id="TIGR02937">
    <property type="entry name" value="sigma70-ECF"/>
    <property type="match status" value="1"/>
</dbReference>
<evidence type="ECO:0000313" key="4">
    <source>
        <dbReference type="Proteomes" id="UP000280296"/>
    </source>
</evidence>
<keyword evidence="4" id="KW-1185">Reference proteome</keyword>
<name>A0A432MDY0_9BACT</name>
<dbReference type="RefSeq" id="WP_126727694.1">
    <property type="nucleotide sequence ID" value="NZ_RYZH01000062.1"/>
</dbReference>
<dbReference type="OrthoDB" id="278371at2"/>
<dbReference type="AlphaFoldDB" id="A0A432MDY0"/>
<feature type="domain" description="RNA polymerase sigma-70 ECF-like HTH" evidence="2">
    <location>
        <begin position="19"/>
        <end position="184"/>
    </location>
</feature>
<accession>A0A432MDY0</accession>
<comment type="caution">
    <text evidence="3">The sequence shown here is derived from an EMBL/GenBank/DDBJ whole genome shotgun (WGS) entry which is preliminary data.</text>
</comment>
<proteinExistence type="predicted"/>
<dbReference type="Proteomes" id="UP000280296">
    <property type="component" value="Unassembled WGS sequence"/>
</dbReference>
<dbReference type="InterPro" id="IPR053812">
    <property type="entry name" value="HTH_Sigma70_ECF-like"/>
</dbReference>